<proteinExistence type="predicted"/>
<dbReference type="CDD" id="cd03467">
    <property type="entry name" value="Rieske"/>
    <property type="match status" value="1"/>
</dbReference>
<feature type="domain" description="Rieske" evidence="6">
    <location>
        <begin position="45"/>
        <end position="142"/>
    </location>
</feature>
<dbReference type="GO" id="GO:0046872">
    <property type="term" value="F:metal ion binding"/>
    <property type="evidence" value="ECO:0007669"/>
    <property type="project" value="UniProtKB-KW"/>
</dbReference>
<keyword evidence="1" id="KW-0001">2Fe-2S</keyword>
<dbReference type="InterPro" id="IPR017941">
    <property type="entry name" value="Rieske_2Fe-2S"/>
</dbReference>
<evidence type="ECO:0000256" key="3">
    <source>
        <dbReference type="ARBA" id="ARBA00023004"/>
    </source>
</evidence>
<dbReference type="InterPro" id="IPR006311">
    <property type="entry name" value="TAT_signal"/>
</dbReference>
<accession>A0A2P2C5S0</accession>
<feature type="region of interest" description="Disordered" evidence="5">
    <location>
        <begin position="112"/>
        <end position="143"/>
    </location>
</feature>
<keyword evidence="3" id="KW-0408">Iron</keyword>
<reference evidence="7" key="1">
    <citation type="submission" date="2015-08" db="EMBL/GenBank/DDBJ databases">
        <authorList>
            <person name="Babu N.S."/>
            <person name="Beckwith C.J."/>
            <person name="Beseler K.G."/>
            <person name="Brison A."/>
            <person name="Carone J.V."/>
            <person name="Caskin T.P."/>
            <person name="Diamond M."/>
            <person name="Durham M.E."/>
            <person name="Foxe J.M."/>
            <person name="Go M."/>
            <person name="Henderson B.A."/>
            <person name="Jones I.B."/>
            <person name="McGettigan J.A."/>
            <person name="Micheletti S.J."/>
            <person name="Nasrallah M.E."/>
            <person name="Ortiz D."/>
            <person name="Piller C.R."/>
            <person name="Privatt S.R."/>
            <person name="Schneider S.L."/>
            <person name="Sharp S."/>
            <person name="Smith T.C."/>
            <person name="Stanton J.D."/>
            <person name="Ullery H.E."/>
            <person name="Wilson R.J."/>
            <person name="Serrano M.G."/>
            <person name="Buck G."/>
            <person name="Lee V."/>
            <person name="Wang Y."/>
            <person name="Carvalho R."/>
            <person name="Voegtly L."/>
            <person name="Shi R."/>
            <person name="Duckworth R."/>
            <person name="Johnson A."/>
            <person name="Loviza R."/>
            <person name="Walstead R."/>
            <person name="Shah Z."/>
            <person name="Kiflezghi M."/>
            <person name="Wade K."/>
            <person name="Ball S.L."/>
            <person name="Bradley K.W."/>
            <person name="Asai D.J."/>
            <person name="Bowman C.A."/>
            <person name="Russell D.A."/>
            <person name="Pope W.H."/>
            <person name="Jacobs-Sera D."/>
            <person name="Hendrix R.W."/>
            <person name="Hatfull G.F."/>
        </authorList>
    </citation>
    <scope>NUCLEOTIDE SEQUENCE</scope>
</reference>
<dbReference type="PROSITE" id="PS51296">
    <property type="entry name" value="RIESKE"/>
    <property type="match status" value="1"/>
</dbReference>
<dbReference type="GO" id="GO:0051537">
    <property type="term" value="F:2 iron, 2 sulfur cluster binding"/>
    <property type="evidence" value="ECO:0007669"/>
    <property type="project" value="UniProtKB-KW"/>
</dbReference>
<evidence type="ECO:0000256" key="4">
    <source>
        <dbReference type="ARBA" id="ARBA00023014"/>
    </source>
</evidence>
<dbReference type="SUPFAM" id="SSF50022">
    <property type="entry name" value="ISP domain"/>
    <property type="match status" value="1"/>
</dbReference>
<organism evidence="7">
    <name type="scientific">metagenome</name>
    <dbReference type="NCBI Taxonomy" id="256318"/>
    <lineage>
        <taxon>unclassified sequences</taxon>
        <taxon>metagenomes</taxon>
    </lineage>
</organism>
<keyword evidence="4" id="KW-0411">Iron-sulfur</keyword>
<dbReference type="InterPro" id="IPR036922">
    <property type="entry name" value="Rieske_2Fe-2S_sf"/>
</dbReference>
<dbReference type="Gene3D" id="2.102.10.10">
    <property type="entry name" value="Rieske [2Fe-2S] iron-sulphur domain"/>
    <property type="match status" value="1"/>
</dbReference>
<protein>
    <submittedName>
        <fullName evidence="7">Rieske (2Fe-2S) domain protein</fullName>
    </submittedName>
</protein>
<evidence type="ECO:0000256" key="5">
    <source>
        <dbReference type="SAM" id="MobiDB-lite"/>
    </source>
</evidence>
<dbReference type="EMBL" id="CZKA01000035">
    <property type="protein sequence ID" value="CUR57354.1"/>
    <property type="molecule type" value="Genomic_DNA"/>
</dbReference>
<gene>
    <name evidence="7" type="ORF">NOCA2400019</name>
</gene>
<evidence type="ECO:0000259" key="6">
    <source>
        <dbReference type="PROSITE" id="PS51296"/>
    </source>
</evidence>
<name>A0A2P2C5S0_9ZZZZ</name>
<evidence type="ECO:0000256" key="1">
    <source>
        <dbReference type="ARBA" id="ARBA00022714"/>
    </source>
</evidence>
<keyword evidence="2" id="KW-0479">Metal-binding</keyword>
<dbReference type="PROSITE" id="PS51257">
    <property type="entry name" value="PROKAR_LIPOPROTEIN"/>
    <property type="match status" value="1"/>
</dbReference>
<sequence>MTNGISRRNALAGAAVIGVAAPTLAACGADDADADSASGSGGSGSDLGTTADIPEGSGVIFSDAGVVVTQPAAGEFKGFSNICTHQKCPVASVTDTINCTCHGSKFSINDGSNVAGPSGSDAGSVDPLPEVAITVDGDKITKA</sequence>
<dbReference type="AlphaFoldDB" id="A0A2P2C5S0"/>
<evidence type="ECO:0000313" key="7">
    <source>
        <dbReference type="EMBL" id="CUR57354.1"/>
    </source>
</evidence>
<dbReference type="Pfam" id="PF00355">
    <property type="entry name" value="Rieske"/>
    <property type="match status" value="1"/>
</dbReference>
<evidence type="ECO:0000256" key="2">
    <source>
        <dbReference type="ARBA" id="ARBA00022723"/>
    </source>
</evidence>
<dbReference type="PROSITE" id="PS51318">
    <property type="entry name" value="TAT"/>
    <property type="match status" value="1"/>
</dbReference>